<dbReference type="GO" id="GO:0003860">
    <property type="term" value="F:3-hydroxyisobutyryl-CoA hydrolase activity"/>
    <property type="evidence" value="ECO:0007669"/>
    <property type="project" value="UniProtKB-UniRule"/>
</dbReference>
<comment type="catalytic activity">
    <reaction evidence="2">
        <text>3-hydroxy-2-methylpropanoyl-CoA + H2O = 3-hydroxy-2-methylpropanoate + CoA + H(+)</text>
        <dbReference type="Rhea" id="RHEA:20888"/>
        <dbReference type="ChEBI" id="CHEBI:11805"/>
        <dbReference type="ChEBI" id="CHEBI:15377"/>
        <dbReference type="ChEBI" id="CHEBI:15378"/>
        <dbReference type="ChEBI" id="CHEBI:57287"/>
        <dbReference type="ChEBI" id="CHEBI:57340"/>
        <dbReference type="EC" id="3.1.2.4"/>
    </reaction>
</comment>
<comment type="function">
    <text evidence="2">Hydrolyzes 3-hydroxyisobutyryl-CoA (HIBYL-CoA), a saline catabolite. Has high activity toward isobutyryl-CoA. Could be an isobutyryl-CoA dehydrogenase that functions in valine catabolism.</text>
</comment>
<evidence type="ECO:0000256" key="2">
    <source>
        <dbReference type="RuleBase" id="RU369070"/>
    </source>
</evidence>
<dbReference type="GO" id="GO:0006574">
    <property type="term" value="P:L-valine catabolic process"/>
    <property type="evidence" value="ECO:0007669"/>
    <property type="project" value="UniProtKB-UniRule"/>
</dbReference>
<comment type="similarity">
    <text evidence="2">Belongs to the enoyl-CoA hydratase/isomerase family.</text>
</comment>
<evidence type="ECO:0000259" key="3">
    <source>
        <dbReference type="Pfam" id="PF16113"/>
    </source>
</evidence>
<dbReference type="Gene3D" id="3.90.226.10">
    <property type="entry name" value="2-enoyl-CoA Hydratase, Chain A, domain 1"/>
    <property type="match status" value="1"/>
</dbReference>
<dbReference type="PANTHER" id="PTHR43176">
    <property type="entry name" value="3-HYDROXYISOBUTYRYL-COA HYDROLASE-RELATED"/>
    <property type="match status" value="1"/>
</dbReference>
<dbReference type="InterPro" id="IPR045004">
    <property type="entry name" value="ECH_dom"/>
</dbReference>
<evidence type="ECO:0000256" key="1">
    <source>
        <dbReference type="ARBA" id="ARBA00022801"/>
    </source>
</evidence>
<evidence type="ECO:0000313" key="6">
    <source>
        <dbReference type="Proteomes" id="UP000008810"/>
    </source>
</evidence>
<dbReference type="EMBL" id="CM000882">
    <property type="protein sequence ID" value="KQJ97896.1"/>
    <property type="molecule type" value="Genomic_DNA"/>
</dbReference>
<comment type="pathway">
    <text evidence="2">Amino-acid degradation; L-valine degradation.</text>
</comment>
<evidence type="ECO:0000313" key="4">
    <source>
        <dbReference type="EMBL" id="KQJ97896.1"/>
    </source>
</evidence>
<reference evidence="4 5" key="1">
    <citation type="journal article" date="2010" name="Nature">
        <title>Genome sequencing and analysis of the model grass Brachypodium distachyon.</title>
        <authorList>
            <consortium name="International Brachypodium Initiative"/>
        </authorList>
    </citation>
    <scope>NUCLEOTIDE SEQUENCE [LARGE SCALE GENOMIC DNA]</scope>
    <source>
        <strain evidence="4 5">Bd21</strain>
    </source>
</reference>
<keyword evidence="6" id="KW-1185">Reference proteome</keyword>
<dbReference type="OrthoDB" id="1745836at2759"/>
<dbReference type="Gramene" id="KQJ97896">
    <property type="protein sequence ID" value="KQJ97896"/>
    <property type="gene ID" value="BRADI_3g34003v3"/>
</dbReference>
<evidence type="ECO:0000313" key="5">
    <source>
        <dbReference type="EnsemblPlants" id="KQJ97896"/>
    </source>
</evidence>
<name>A0A0Q3JIC8_BRADI</name>
<dbReference type="InterPro" id="IPR032259">
    <property type="entry name" value="HIBYL-CoA-H"/>
</dbReference>
<keyword evidence="1 2" id="KW-0378">Hydrolase</keyword>
<reference evidence="5" key="3">
    <citation type="submission" date="2018-08" db="UniProtKB">
        <authorList>
            <consortium name="EnsemblPlants"/>
        </authorList>
    </citation>
    <scope>IDENTIFICATION</scope>
    <source>
        <strain evidence="5">cv. Bd21</strain>
    </source>
</reference>
<dbReference type="AlphaFoldDB" id="A0A0Q3JIC8"/>
<organism evidence="4">
    <name type="scientific">Brachypodium distachyon</name>
    <name type="common">Purple false brome</name>
    <name type="synonym">Trachynia distachya</name>
    <dbReference type="NCBI Taxonomy" id="15368"/>
    <lineage>
        <taxon>Eukaryota</taxon>
        <taxon>Viridiplantae</taxon>
        <taxon>Streptophyta</taxon>
        <taxon>Embryophyta</taxon>
        <taxon>Tracheophyta</taxon>
        <taxon>Spermatophyta</taxon>
        <taxon>Magnoliopsida</taxon>
        <taxon>Liliopsida</taxon>
        <taxon>Poales</taxon>
        <taxon>Poaceae</taxon>
        <taxon>BOP clade</taxon>
        <taxon>Pooideae</taxon>
        <taxon>Stipodae</taxon>
        <taxon>Brachypodieae</taxon>
        <taxon>Brachypodium</taxon>
    </lineage>
</organism>
<proteinExistence type="inferred from homology"/>
<dbReference type="PANTHER" id="PTHR43176:SF3">
    <property type="entry name" value="3-HYDROXYISOBUTYRYL-COA HYDROLASE, MITOCHONDRIAL"/>
    <property type="match status" value="1"/>
</dbReference>
<dbReference type="STRING" id="15368.A0A0Q3JIC8"/>
<dbReference type="Pfam" id="PF16113">
    <property type="entry name" value="ECH_2"/>
    <property type="match status" value="1"/>
</dbReference>
<dbReference type="EnsemblPlants" id="KQJ97896">
    <property type="protein sequence ID" value="KQJ97896"/>
    <property type="gene ID" value="BRADI_3g34003v3"/>
</dbReference>
<dbReference type="EC" id="3.1.2.4" evidence="2"/>
<gene>
    <name evidence="4" type="ORF">BRADI_3g34003v3</name>
</gene>
<reference evidence="4" key="2">
    <citation type="submission" date="2017-06" db="EMBL/GenBank/DDBJ databases">
        <title>WGS assembly of Brachypodium distachyon.</title>
        <authorList>
            <consortium name="The International Brachypodium Initiative"/>
            <person name="Lucas S."/>
            <person name="Harmon-Smith M."/>
            <person name="Lail K."/>
            <person name="Tice H."/>
            <person name="Grimwood J."/>
            <person name="Bruce D."/>
            <person name="Barry K."/>
            <person name="Shu S."/>
            <person name="Lindquist E."/>
            <person name="Wang M."/>
            <person name="Pitluck S."/>
            <person name="Vogel J.P."/>
            <person name="Garvin D.F."/>
            <person name="Mockler T.C."/>
            <person name="Schmutz J."/>
            <person name="Rokhsar D."/>
            <person name="Bevan M.W."/>
        </authorList>
    </citation>
    <scope>NUCLEOTIDE SEQUENCE</scope>
    <source>
        <strain evidence="4">Bd21</strain>
    </source>
</reference>
<dbReference type="Proteomes" id="UP000008810">
    <property type="component" value="Chromosome 3"/>
</dbReference>
<feature type="domain" description="Enoyl-CoA hydratase/isomerase" evidence="3">
    <location>
        <begin position="1"/>
        <end position="82"/>
    </location>
</feature>
<dbReference type="InParanoid" id="A0A0Q3JIC8"/>
<sequence>MLACGLATHFVHLNCFFFQRMSLLEESLKKVDTSDPFEVCGIIDQFSQQPSLKESSTLNRLEVINKCFSERTVEEIISALNRKLQVRLMDG</sequence>
<accession>A0A0Q3JIC8</accession>
<protein>
    <recommendedName>
        <fullName evidence="2">3-hydroxyisobutyryl-CoA hydrolase</fullName>
        <shortName evidence="2">HIB-CoA hydrolase</shortName>
        <shortName evidence="2">HIBYL-CoA-H</shortName>
        <ecNumber evidence="2">3.1.2.4</ecNumber>
    </recommendedName>
    <alternativeName>
        <fullName evidence="2">3-hydroxyisobutyryl-coenzyme A hydrolase</fullName>
    </alternativeName>
</protein>